<protein>
    <submittedName>
        <fullName evidence="4">Uncharacterized protein</fullName>
    </submittedName>
</protein>
<reference evidence="4" key="3">
    <citation type="submission" date="2025-08" db="UniProtKB">
        <authorList>
            <consortium name="RefSeq"/>
        </authorList>
    </citation>
    <scope>IDENTIFICATION</scope>
    <source>
        <strain evidence="4">CBS 342.82</strain>
    </source>
</reference>
<reference evidence="4" key="1">
    <citation type="submission" date="2020-01" db="EMBL/GenBank/DDBJ databases">
        <authorList>
            <consortium name="DOE Joint Genome Institute"/>
            <person name="Haridas S."/>
            <person name="Albert R."/>
            <person name="Binder M."/>
            <person name="Bloem J."/>
            <person name="Labutti K."/>
            <person name="Salamov A."/>
            <person name="Andreopoulos B."/>
            <person name="Baker S.E."/>
            <person name="Barry K."/>
            <person name="Bills G."/>
            <person name="Bluhm B.H."/>
            <person name="Cannon C."/>
            <person name="Castanera R."/>
            <person name="Culley D.E."/>
            <person name="Daum C."/>
            <person name="Ezra D."/>
            <person name="Gonzalez J.B."/>
            <person name="Henrissat B."/>
            <person name="Kuo A."/>
            <person name="Liang C."/>
            <person name="Lipzen A."/>
            <person name="Lutzoni F."/>
            <person name="Magnuson J."/>
            <person name="Mondo S."/>
            <person name="Nolan M."/>
            <person name="Ohm R."/>
            <person name="Pangilinan J."/>
            <person name="Park H.-J."/>
            <person name="Ramirez L."/>
            <person name="Alfaro M."/>
            <person name="Sun H."/>
            <person name="Tritt A."/>
            <person name="Yoshinaga Y."/>
            <person name="Zwiers L.-H."/>
            <person name="Turgeon B.G."/>
            <person name="Goodwin S.B."/>
            <person name="Spatafora J.W."/>
            <person name="Crous P.W."/>
            <person name="Grigoriev I.V."/>
        </authorList>
    </citation>
    <scope>NUCLEOTIDE SEQUENCE</scope>
    <source>
        <strain evidence="4">CBS 342.82</strain>
    </source>
</reference>
<keyword evidence="3" id="KW-1185">Reference proteome</keyword>
<proteinExistence type="predicted"/>
<name>A0A6J3LZS0_9PEZI</name>
<keyword evidence="1" id="KW-1133">Transmembrane helix</keyword>
<keyword evidence="2" id="KW-0732">Signal</keyword>
<dbReference type="GeneID" id="54363239"/>
<reference evidence="4" key="2">
    <citation type="submission" date="2020-04" db="EMBL/GenBank/DDBJ databases">
        <authorList>
            <consortium name="NCBI Genome Project"/>
        </authorList>
    </citation>
    <scope>NUCLEOTIDE SEQUENCE</scope>
    <source>
        <strain evidence="4">CBS 342.82</strain>
    </source>
</reference>
<sequence>MLKSHIPLRTGVSLVLLSSLCALCVMEVPSDVEWWLQPVELVELCERWRRRAVMLKIGGRIIIMQGHCPVTSGKAVHLTNLLWTAQSRSTSSLAVVVVVLGFTMLLVLLILLPYTCLRRKPRSR</sequence>
<accession>A0A6J3LZS0</accession>
<evidence type="ECO:0000256" key="1">
    <source>
        <dbReference type="SAM" id="Phobius"/>
    </source>
</evidence>
<evidence type="ECO:0000313" key="3">
    <source>
        <dbReference type="Proteomes" id="UP000504637"/>
    </source>
</evidence>
<dbReference type="RefSeq" id="XP_033457790.1">
    <property type="nucleotide sequence ID" value="XM_033605439.1"/>
</dbReference>
<gene>
    <name evidence="4" type="ORF">K489DRAFT_382696</name>
</gene>
<evidence type="ECO:0000313" key="4">
    <source>
        <dbReference type="RefSeq" id="XP_033457790.1"/>
    </source>
</evidence>
<feature type="chain" id="PRO_5026932847" evidence="2">
    <location>
        <begin position="27"/>
        <end position="124"/>
    </location>
</feature>
<keyword evidence="1" id="KW-0472">Membrane</keyword>
<feature type="signal peptide" evidence="2">
    <location>
        <begin position="1"/>
        <end position="26"/>
    </location>
</feature>
<dbReference type="AlphaFoldDB" id="A0A6J3LZS0"/>
<feature type="transmembrane region" description="Helical" evidence="1">
    <location>
        <begin position="93"/>
        <end position="117"/>
    </location>
</feature>
<evidence type="ECO:0000256" key="2">
    <source>
        <dbReference type="SAM" id="SignalP"/>
    </source>
</evidence>
<organism evidence="4">
    <name type="scientific">Dissoconium aciculare CBS 342.82</name>
    <dbReference type="NCBI Taxonomy" id="1314786"/>
    <lineage>
        <taxon>Eukaryota</taxon>
        <taxon>Fungi</taxon>
        <taxon>Dikarya</taxon>
        <taxon>Ascomycota</taxon>
        <taxon>Pezizomycotina</taxon>
        <taxon>Dothideomycetes</taxon>
        <taxon>Dothideomycetidae</taxon>
        <taxon>Mycosphaerellales</taxon>
        <taxon>Dissoconiaceae</taxon>
        <taxon>Dissoconium</taxon>
    </lineage>
</organism>
<dbReference type="Proteomes" id="UP000504637">
    <property type="component" value="Unplaced"/>
</dbReference>
<keyword evidence="1" id="KW-0812">Transmembrane</keyword>